<dbReference type="EMBL" id="CP076129">
    <property type="protein sequence ID" value="QWG09932.1"/>
    <property type="molecule type" value="Genomic_DNA"/>
</dbReference>
<dbReference type="Proteomes" id="UP000682802">
    <property type="component" value="Chromosome 2"/>
</dbReference>
<proteinExistence type="predicted"/>
<sequence>MEFDSVVWNDRSVDWQINQDRELMVEDLIATKLLIGLHKKEIQSLLGKPDSVLNNYYFYFIFEKYELDIDPVYMSELEITFGKNELVQKYNILKK</sequence>
<keyword evidence="2" id="KW-1185">Reference proteome</keyword>
<accession>A0ABX8H2Z0</accession>
<dbReference type="RefSeq" id="WP_158631222.1">
    <property type="nucleotide sequence ID" value="NZ_CP076129.1"/>
</dbReference>
<name>A0ABX8H2Z0_9BACT</name>
<evidence type="ECO:0000313" key="1">
    <source>
        <dbReference type="EMBL" id="QWG09932.1"/>
    </source>
</evidence>
<evidence type="ECO:0000313" key="2">
    <source>
        <dbReference type="Proteomes" id="UP000682802"/>
    </source>
</evidence>
<reference evidence="1 2" key="1">
    <citation type="submission" date="2021-05" db="EMBL/GenBank/DDBJ databases">
        <title>Comparative genomic studies on the polysaccharide-degrading batcterial strains of the Flammeovirga genus.</title>
        <authorList>
            <person name="Zewei F."/>
            <person name="Zheng Z."/>
            <person name="Yu L."/>
            <person name="Ruyue G."/>
            <person name="Yanhong M."/>
            <person name="Yuanyuan C."/>
            <person name="Jingyan G."/>
            <person name="Wenjun H."/>
        </authorList>
    </citation>
    <scope>NUCLEOTIDE SEQUENCE [LARGE SCALE GENOMIC DNA]</scope>
    <source>
        <strain evidence="1 2">YS10</strain>
    </source>
</reference>
<protein>
    <submittedName>
        <fullName evidence="1">Uncharacterized protein</fullName>
    </submittedName>
</protein>
<organism evidence="1 2">
    <name type="scientific">Flammeovirga kamogawensis</name>
    <dbReference type="NCBI Taxonomy" id="373891"/>
    <lineage>
        <taxon>Bacteria</taxon>
        <taxon>Pseudomonadati</taxon>
        <taxon>Bacteroidota</taxon>
        <taxon>Cytophagia</taxon>
        <taxon>Cytophagales</taxon>
        <taxon>Flammeovirgaceae</taxon>
        <taxon>Flammeovirga</taxon>
    </lineage>
</organism>
<gene>
    <name evidence="1" type="ORF">KM029_19820</name>
</gene>